<reference evidence="1" key="2">
    <citation type="journal article" date="2014" name="ISME J.">
        <title>Microbial stratification in low pH oxic and suboxic macroscopic growths along an acid mine drainage.</title>
        <authorList>
            <person name="Mendez-Garcia C."/>
            <person name="Mesa V."/>
            <person name="Sprenger R.R."/>
            <person name="Richter M."/>
            <person name="Diez M.S."/>
            <person name="Solano J."/>
            <person name="Bargiela R."/>
            <person name="Golyshina O.V."/>
            <person name="Manteca A."/>
            <person name="Ramos J.L."/>
            <person name="Gallego J.R."/>
            <person name="Llorente I."/>
            <person name="Martins Dos Santos V.A."/>
            <person name="Jensen O.N."/>
            <person name="Pelaez A.I."/>
            <person name="Sanchez J."/>
            <person name="Ferrer M."/>
        </authorList>
    </citation>
    <scope>NUCLEOTIDE SEQUENCE</scope>
</reference>
<feature type="non-terminal residue" evidence="1">
    <location>
        <position position="101"/>
    </location>
</feature>
<accession>T1B665</accession>
<dbReference type="EMBL" id="AUZZ01001153">
    <property type="protein sequence ID" value="EQD65502.1"/>
    <property type="molecule type" value="Genomic_DNA"/>
</dbReference>
<keyword evidence="1" id="KW-0030">Aminoacyl-tRNA synthetase</keyword>
<protein>
    <submittedName>
        <fullName evidence="1">Phenylalanyl-tRNA synthetase subunit beta</fullName>
    </submittedName>
</protein>
<comment type="caution">
    <text evidence="1">The sequence shown here is derived from an EMBL/GenBank/DDBJ whole genome shotgun (WGS) entry which is preliminary data.</text>
</comment>
<reference evidence="1" key="1">
    <citation type="submission" date="2013-08" db="EMBL/GenBank/DDBJ databases">
        <authorList>
            <person name="Mendez C."/>
            <person name="Richter M."/>
            <person name="Ferrer M."/>
            <person name="Sanchez J."/>
        </authorList>
    </citation>
    <scope>NUCLEOTIDE SEQUENCE</scope>
</reference>
<keyword evidence="1" id="KW-0436">Ligase</keyword>
<name>T1B665_9ZZZZ</name>
<gene>
    <name evidence="1" type="ORF">B2A_01584</name>
</gene>
<dbReference type="GO" id="GO:0004812">
    <property type="term" value="F:aminoacyl-tRNA ligase activity"/>
    <property type="evidence" value="ECO:0007669"/>
    <property type="project" value="UniProtKB-KW"/>
</dbReference>
<organism evidence="1">
    <name type="scientific">mine drainage metagenome</name>
    <dbReference type="NCBI Taxonomy" id="410659"/>
    <lineage>
        <taxon>unclassified sequences</taxon>
        <taxon>metagenomes</taxon>
        <taxon>ecological metagenomes</taxon>
    </lineage>
</organism>
<feature type="non-terminal residue" evidence="1">
    <location>
        <position position="1"/>
    </location>
</feature>
<evidence type="ECO:0000313" key="1">
    <source>
        <dbReference type="EMBL" id="EQD65502.1"/>
    </source>
</evidence>
<dbReference type="AlphaFoldDB" id="T1B665"/>
<proteinExistence type="predicted"/>
<sequence>QAESITRKLGSDSPARWKEFASVIGYSINITSEIKIELNPDRPDLFSFASLDKASRVYCGILPANNLSFVKTNHVVIFRKSAMNLRPYFAVFEATGPKIDE</sequence>